<dbReference type="PRINTS" id="PR00237">
    <property type="entry name" value="GPCRRHODOPSN"/>
</dbReference>
<dbReference type="InterPro" id="IPR000725">
    <property type="entry name" value="Olfact_rcpt"/>
</dbReference>
<evidence type="ECO:0000256" key="4">
    <source>
        <dbReference type="ARBA" id="ARBA00022725"/>
    </source>
</evidence>
<feature type="transmembrane region" description="Helical" evidence="11">
    <location>
        <begin position="100"/>
        <end position="122"/>
    </location>
</feature>
<comment type="similarity">
    <text evidence="10">Belongs to the G-protein coupled receptor 1 family.</text>
</comment>
<feature type="transmembrane region" description="Helical" evidence="11">
    <location>
        <begin position="240"/>
        <end position="263"/>
    </location>
</feature>
<dbReference type="PRINTS" id="PR00245">
    <property type="entry name" value="OLFACTORYR"/>
</dbReference>
<accession>A0AAV6ZQU9</accession>
<dbReference type="Proteomes" id="UP000824782">
    <property type="component" value="Unassembled WGS sequence"/>
</dbReference>
<dbReference type="Pfam" id="PF13853">
    <property type="entry name" value="7tm_4"/>
    <property type="match status" value="1"/>
</dbReference>
<evidence type="ECO:0000259" key="12">
    <source>
        <dbReference type="PROSITE" id="PS50262"/>
    </source>
</evidence>
<keyword evidence="5 11" id="KW-1133">Transmembrane helix</keyword>
<organism evidence="13 14">
    <name type="scientific">Engystomops pustulosus</name>
    <name type="common">Tungara frog</name>
    <name type="synonym">Physalaemus pustulosus</name>
    <dbReference type="NCBI Taxonomy" id="76066"/>
    <lineage>
        <taxon>Eukaryota</taxon>
        <taxon>Metazoa</taxon>
        <taxon>Chordata</taxon>
        <taxon>Craniata</taxon>
        <taxon>Vertebrata</taxon>
        <taxon>Euteleostomi</taxon>
        <taxon>Amphibia</taxon>
        <taxon>Batrachia</taxon>
        <taxon>Anura</taxon>
        <taxon>Neobatrachia</taxon>
        <taxon>Hyloidea</taxon>
        <taxon>Leptodactylidae</taxon>
        <taxon>Leiuperinae</taxon>
        <taxon>Engystomops</taxon>
    </lineage>
</organism>
<evidence type="ECO:0000256" key="1">
    <source>
        <dbReference type="ARBA" id="ARBA00004651"/>
    </source>
</evidence>
<dbReference type="GO" id="GO:0004984">
    <property type="term" value="F:olfactory receptor activity"/>
    <property type="evidence" value="ECO:0007669"/>
    <property type="project" value="InterPro"/>
</dbReference>
<comment type="caution">
    <text evidence="13">The sequence shown here is derived from an EMBL/GenBank/DDBJ whole genome shotgun (WGS) entry which is preliminary data.</text>
</comment>
<proteinExistence type="inferred from homology"/>
<dbReference type="InterPro" id="IPR000276">
    <property type="entry name" value="GPCR_Rhodpsn"/>
</dbReference>
<dbReference type="PANTHER" id="PTHR26452">
    <property type="entry name" value="OLFACTORY RECEPTOR"/>
    <property type="match status" value="1"/>
</dbReference>
<evidence type="ECO:0000256" key="7">
    <source>
        <dbReference type="ARBA" id="ARBA00023136"/>
    </source>
</evidence>
<dbReference type="Gene3D" id="1.20.1070.10">
    <property type="entry name" value="Rhodopsin 7-helix transmembrane proteins"/>
    <property type="match status" value="1"/>
</dbReference>
<sequence length="317" mass="35594">MKVYLINCTTRNEFSLSVLSLPDSLQPVLFSWVLSLFLLTVLGNVTITVLVYTTPGLHTPMYYFLCNLAVEDVLYVCTTLPKFLAMTISLDTRIMLPGCLAQMFVFLSCAVAEFLLLGSMAYDRYVAICVPLRYTSIMNRNMCIGLSCVPWIVGLFNALMNVVLVLTLSFCHSHNINQFFCDLKTIISLSTDDTTRVQTLVLLQSVFLGLVPFVTILISYTCIISSIIRIHSSARRLKAFSSCSSHLTIVILFCGVSISSYMIPQSLHSQEQDKVLSLIYTALVPMFNPLVYSFRNKQVLGAIDTVVKRYSTRCRQK</sequence>
<evidence type="ECO:0000256" key="6">
    <source>
        <dbReference type="ARBA" id="ARBA00023040"/>
    </source>
</evidence>
<reference evidence="13" key="1">
    <citation type="thesis" date="2020" institute="ProQuest LLC" country="789 East Eisenhower Parkway, Ann Arbor, MI, USA">
        <title>Comparative Genomics and Chromosome Evolution.</title>
        <authorList>
            <person name="Mudd A.B."/>
        </authorList>
    </citation>
    <scope>NUCLEOTIDE SEQUENCE</scope>
    <source>
        <strain evidence="13">237g6f4</strain>
        <tissue evidence="13">Blood</tissue>
    </source>
</reference>
<dbReference type="AlphaFoldDB" id="A0AAV6ZQU9"/>
<evidence type="ECO:0000313" key="14">
    <source>
        <dbReference type="Proteomes" id="UP000824782"/>
    </source>
</evidence>
<keyword evidence="4 11" id="KW-0552">Olfaction</keyword>
<evidence type="ECO:0000256" key="3">
    <source>
        <dbReference type="ARBA" id="ARBA00022692"/>
    </source>
</evidence>
<dbReference type="GO" id="GO:0005886">
    <property type="term" value="C:plasma membrane"/>
    <property type="evidence" value="ECO:0007669"/>
    <property type="project" value="UniProtKB-SubCell"/>
</dbReference>
<dbReference type="InterPro" id="IPR050516">
    <property type="entry name" value="Olfactory_GPCR"/>
</dbReference>
<dbReference type="InterPro" id="IPR017452">
    <property type="entry name" value="GPCR_Rhodpsn_7TM"/>
</dbReference>
<evidence type="ECO:0000256" key="8">
    <source>
        <dbReference type="ARBA" id="ARBA00023170"/>
    </source>
</evidence>
<evidence type="ECO:0000256" key="9">
    <source>
        <dbReference type="ARBA" id="ARBA00023224"/>
    </source>
</evidence>
<evidence type="ECO:0000256" key="2">
    <source>
        <dbReference type="ARBA" id="ARBA00022475"/>
    </source>
</evidence>
<name>A0AAV6ZQU9_ENGPU</name>
<evidence type="ECO:0000256" key="5">
    <source>
        <dbReference type="ARBA" id="ARBA00022989"/>
    </source>
</evidence>
<dbReference type="PROSITE" id="PS50262">
    <property type="entry name" value="G_PROTEIN_RECEP_F1_2"/>
    <property type="match status" value="1"/>
</dbReference>
<protein>
    <recommendedName>
        <fullName evidence="11">Olfactory receptor</fullName>
    </recommendedName>
</protein>
<keyword evidence="14" id="KW-1185">Reference proteome</keyword>
<keyword evidence="3 10" id="KW-0812">Transmembrane</keyword>
<keyword evidence="7 11" id="KW-0472">Membrane</keyword>
<keyword evidence="9 10" id="KW-0807">Transducer</keyword>
<evidence type="ECO:0000256" key="10">
    <source>
        <dbReference type="RuleBase" id="RU000688"/>
    </source>
</evidence>
<dbReference type="EMBL" id="WNYA01000027">
    <property type="protein sequence ID" value="KAG8550765.1"/>
    <property type="molecule type" value="Genomic_DNA"/>
</dbReference>
<evidence type="ECO:0000313" key="13">
    <source>
        <dbReference type="EMBL" id="KAG8550765.1"/>
    </source>
</evidence>
<feature type="domain" description="G-protein coupled receptors family 1 profile" evidence="12">
    <location>
        <begin position="43"/>
        <end position="292"/>
    </location>
</feature>
<dbReference type="SUPFAM" id="SSF81321">
    <property type="entry name" value="Family A G protein-coupled receptor-like"/>
    <property type="match status" value="1"/>
</dbReference>
<dbReference type="GO" id="GO:0004930">
    <property type="term" value="F:G protein-coupled receptor activity"/>
    <property type="evidence" value="ECO:0007669"/>
    <property type="project" value="UniProtKB-KW"/>
</dbReference>
<dbReference type="CDD" id="cd13954">
    <property type="entry name" value="7tmA_OR"/>
    <property type="match status" value="1"/>
</dbReference>
<keyword evidence="6 10" id="KW-0297">G-protein coupled receptor</keyword>
<evidence type="ECO:0000256" key="11">
    <source>
        <dbReference type="RuleBase" id="RU363047"/>
    </source>
</evidence>
<keyword evidence="8 10" id="KW-0675">Receptor</keyword>
<feature type="transmembrane region" description="Helical" evidence="11">
    <location>
        <begin position="29"/>
        <end position="52"/>
    </location>
</feature>
<feature type="transmembrane region" description="Helical" evidence="11">
    <location>
        <begin position="275"/>
        <end position="294"/>
    </location>
</feature>
<keyword evidence="2 11" id="KW-1003">Cell membrane</keyword>
<keyword evidence="11" id="KW-0716">Sensory transduction</keyword>
<gene>
    <name evidence="13" type="ORF">GDO81_020851</name>
</gene>
<dbReference type="FunFam" id="1.20.1070.10:FF:000008">
    <property type="entry name" value="Olfactory receptor"/>
    <property type="match status" value="1"/>
</dbReference>
<dbReference type="PROSITE" id="PS00237">
    <property type="entry name" value="G_PROTEIN_RECEP_F1_1"/>
    <property type="match status" value="1"/>
</dbReference>
<feature type="transmembrane region" description="Helical" evidence="11">
    <location>
        <begin position="206"/>
        <end position="228"/>
    </location>
</feature>
<feature type="transmembrane region" description="Helical" evidence="11">
    <location>
        <begin position="143"/>
        <end position="170"/>
    </location>
</feature>
<feature type="transmembrane region" description="Helical" evidence="11">
    <location>
        <begin position="64"/>
        <end position="88"/>
    </location>
</feature>
<comment type="subcellular location">
    <subcellularLocation>
        <location evidence="1 11">Cell membrane</location>
        <topology evidence="1 11">Multi-pass membrane protein</topology>
    </subcellularLocation>
</comment>